<accession>A0A8J8N9M4</accession>
<gene>
    <name evidence="3" type="ORF">FGO68_gene16612</name>
</gene>
<comment type="caution">
    <text evidence="3">The sequence shown here is derived from an EMBL/GenBank/DDBJ whole genome shotgun (WGS) entry which is preliminary data.</text>
</comment>
<dbReference type="Proteomes" id="UP000785679">
    <property type="component" value="Unassembled WGS sequence"/>
</dbReference>
<evidence type="ECO:0000256" key="1">
    <source>
        <dbReference type="SAM" id="Coils"/>
    </source>
</evidence>
<feature type="coiled-coil region" evidence="1">
    <location>
        <begin position="3"/>
        <end position="30"/>
    </location>
</feature>
<dbReference type="EMBL" id="RRYP01031833">
    <property type="protein sequence ID" value="TNV70898.1"/>
    <property type="molecule type" value="Genomic_DNA"/>
</dbReference>
<keyword evidence="1" id="KW-0175">Coiled coil</keyword>
<evidence type="ECO:0000256" key="2">
    <source>
        <dbReference type="SAM" id="MobiDB-lite"/>
    </source>
</evidence>
<proteinExistence type="predicted"/>
<name>A0A8J8N9M4_HALGN</name>
<feature type="region of interest" description="Disordered" evidence="2">
    <location>
        <begin position="64"/>
        <end position="111"/>
    </location>
</feature>
<protein>
    <submittedName>
        <fullName evidence="3">Uncharacterized protein</fullName>
    </submittedName>
</protein>
<evidence type="ECO:0000313" key="4">
    <source>
        <dbReference type="Proteomes" id="UP000785679"/>
    </source>
</evidence>
<keyword evidence="4" id="KW-1185">Reference proteome</keyword>
<dbReference type="AlphaFoldDB" id="A0A8J8N9M4"/>
<organism evidence="3 4">
    <name type="scientific">Halteria grandinella</name>
    <dbReference type="NCBI Taxonomy" id="5974"/>
    <lineage>
        <taxon>Eukaryota</taxon>
        <taxon>Sar</taxon>
        <taxon>Alveolata</taxon>
        <taxon>Ciliophora</taxon>
        <taxon>Intramacronucleata</taxon>
        <taxon>Spirotrichea</taxon>
        <taxon>Stichotrichia</taxon>
        <taxon>Sporadotrichida</taxon>
        <taxon>Halteriidae</taxon>
        <taxon>Halteria</taxon>
    </lineage>
</organism>
<reference evidence="3" key="1">
    <citation type="submission" date="2019-06" db="EMBL/GenBank/DDBJ databases">
        <authorList>
            <person name="Zheng W."/>
        </authorList>
    </citation>
    <scope>NUCLEOTIDE SEQUENCE</scope>
    <source>
        <strain evidence="3">QDHG01</strain>
    </source>
</reference>
<sequence length="239" mass="28048">MIIQRLLAHNTNLEQELQSIMKQKEQSALKTDRQRLISKNLLSGLLDSIEVDSTNHNMKHRYRHPIRQQKGKKQDAMTDTNADEKSYGPWQDDEEYPMEQENAHSPQPRKHVTISTEKLIKGHDFDKERYILGAVGISKKHLFEKQQSMNILKSVAQESERKRIVDKYMTPRLPEITEAQYRESIYNDDFVELELDKEEQMPIVPQVNIKHSPLNGKKRSIKTNADKAVENYYLKEGYE</sequence>
<evidence type="ECO:0000313" key="3">
    <source>
        <dbReference type="EMBL" id="TNV70898.1"/>
    </source>
</evidence>
<feature type="compositionally biased region" description="Basic and acidic residues" evidence="2">
    <location>
        <begin position="72"/>
        <end position="86"/>
    </location>
</feature>